<protein>
    <recommendedName>
        <fullName evidence="3">Methyltransferase domain-containing protein</fullName>
    </recommendedName>
</protein>
<name>A0AA35M577_9HYPO</name>
<dbReference type="Gene3D" id="3.40.50.150">
    <property type="entry name" value="Vaccinia Virus protein VP39"/>
    <property type="match status" value="1"/>
</dbReference>
<evidence type="ECO:0008006" key="3">
    <source>
        <dbReference type="Google" id="ProtNLM"/>
    </source>
</evidence>
<reference evidence="1" key="1">
    <citation type="submission" date="2023-01" db="EMBL/GenBank/DDBJ databases">
        <authorList>
            <person name="Piombo E."/>
        </authorList>
    </citation>
    <scope>NUCLEOTIDE SEQUENCE</scope>
</reference>
<organism evidence="1 2">
    <name type="scientific">Clonostachys chloroleuca</name>
    <dbReference type="NCBI Taxonomy" id="1926264"/>
    <lineage>
        <taxon>Eukaryota</taxon>
        <taxon>Fungi</taxon>
        <taxon>Dikarya</taxon>
        <taxon>Ascomycota</taxon>
        <taxon>Pezizomycotina</taxon>
        <taxon>Sordariomycetes</taxon>
        <taxon>Hypocreomycetidae</taxon>
        <taxon>Hypocreales</taxon>
        <taxon>Bionectriaceae</taxon>
        <taxon>Clonostachys</taxon>
    </lineage>
</organism>
<dbReference type="SUPFAM" id="SSF53335">
    <property type="entry name" value="S-adenosyl-L-methionine-dependent methyltransferases"/>
    <property type="match status" value="1"/>
</dbReference>
<proteinExistence type="predicted"/>
<accession>A0AA35M577</accession>
<dbReference type="InterPro" id="IPR029063">
    <property type="entry name" value="SAM-dependent_MTases_sf"/>
</dbReference>
<evidence type="ECO:0000313" key="2">
    <source>
        <dbReference type="Proteomes" id="UP001160390"/>
    </source>
</evidence>
<dbReference type="Proteomes" id="UP001160390">
    <property type="component" value="Unassembled WGS sequence"/>
</dbReference>
<sequence length="155" mass="17461">MSAEDYVLGRAVEDSVRLDAQHLLWRLQQGQLLHPDISLEDGQSIAEIGCGTGIWLLDLAQSVPNSIKLFGFDVSNRQFPPKEDWPENLSFGVLDSLQDVPADLLEKFDIVHVQPGGYLQWEEADLVDQVVRSDLAHEFERNINNLFELAGLNYS</sequence>
<dbReference type="AlphaFoldDB" id="A0AA35M577"/>
<evidence type="ECO:0000313" key="1">
    <source>
        <dbReference type="EMBL" id="CAI6090567.1"/>
    </source>
</evidence>
<keyword evidence="2" id="KW-1185">Reference proteome</keyword>
<gene>
    <name evidence="1" type="ORF">CCHLO57077_00014911</name>
</gene>
<comment type="caution">
    <text evidence="1">The sequence shown here is derived from an EMBL/GenBank/DDBJ whole genome shotgun (WGS) entry which is preliminary data.</text>
</comment>
<dbReference type="EMBL" id="CABFNP030001029">
    <property type="protein sequence ID" value="CAI6090567.1"/>
    <property type="molecule type" value="Genomic_DNA"/>
</dbReference>